<dbReference type="PROSITE" id="PS00910">
    <property type="entry name" value="UPF0029"/>
    <property type="match status" value="1"/>
</dbReference>
<reference evidence="5" key="1">
    <citation type="submission" date="2016-10" db="EMBL/GenBank/DDBJ databases">
        <authorList>
            <person name="Varghese N."/>
            <person name="Submissions S."/>
        </authorList>
    </citation>
    <scope>NUCLEOTIDE SEQUENCE [LARGE SCALE GENOMIC DNA]</scope>
    <source>
        <strain evidence="5">XBD2006</strain>
    </source>
</reference>
<dbReference type="InterPro" id="IPR023582">
    <property type="entry name" value="Impact"/>
</dbReference>
<evidence type="ECO:0000313" key="4">
    <source>
        <dbReference type="EMBL" id="SCY41988.1"/>
    </source>
</evidence>
<dbReference type="InterPro" id="IPR035647">
    <property type="entry name" value="EFG_III/V"/>
</dbReference>
<name>A0A1G5FTS3_9FIRM</name>
<dbReference type="PANTHER" id="PTHR16301">
    <property type="entry name" value="IMPACT-RELATED"/>
    <property type="match status" value="1"/>
</dbReference>
<dbReference type="Proteomes" id="UP000183047">
    <property type="component" value="Unassembled WGS sequence"/>
</dbReference>
<evidence type="ECO:0000256" key="1">
    <source>
        <dbReference type="ARBA" id="ARBA00007665"/>
    </source>
</evidence>
<dbReference type="Pfam" id="PF01205">
    <property type="entry name" value="Impact_N"/>
    <property type="match status" value="1"/>
</dbReference>
<dbReference type="Pfam" id="PF09186">
    <property type="entry name" value="DUF1949"/>
    <property type="match status" value="1"/>
</dbReference>
<dbReference type="PANTHER" id="PTHR16301:SF20">
    <property type="entry name" value="IMPACT FAMILY MEMBER YIGZ"/>
    <property type="match status" value="1"/>
</dbReference>
<dbReference type="GO" id="GO:0006446">
    <property type="term" value="P:regulation of translational initiation"/>
    <property type="evidence" value="ECO:0007669"/>
    <property type="project" value="TreeGrafter"/>
</dbReference>
<dbReference type="InterPro" id="IPR020569">
    <property type="entry name" value="UPF0029_Impact_CS"/>
</dbReference>
<dbReference type="Gene3D" id="3.30.70.240">
    <property type="match status" value="1"/>
</dbReference>
<dbReference type="STRING" id="185008.bhn_I2207"/>
<evidence type="ECO:0000259" key="3">
    <source>
        <dbReference type="Pfam" id="PF09186"/>
    </source>
</evidence>
<keyword evidence="5" id="KW-1185">Reference proteome</keyword>
<feature type="domain" description="UPF0029" evidence="3">
    <location>
        <begin position="162"/>
        <end position="217"/>
    </location>
</feature>
<dbReference type="SUPFAM" id="SSF54980">
    <property type="entry name" value="EF-G C-terminal domain-like"/>
    <property type="match status" value="1"/>
</dbReference>
<dbReference type="NCBIfam" id="TIGR00257">
    <property type="entry name" value="IMPACT_YIGZ"/>
    <property type="match status" value="1"/>
</dbReference>
<feature type="domain" description="Impact N-terminal" evidence="2">
    <location>
        <begin position="41"/>
        <end position="146"/>
    </location>
</feature>
<organism evidence="4 5">
    <name type="scientific">Butyrivibrio hungatei</name>
    <dbReference type="NCBI Taxonomy" id="185008"/>
    <lineage>
        <taxon>Bacteria</taxon>
        <taxon>Bacillati</taxon>
        <taxon>Bacillota</taxon>
        <taxon>Clostridia</taxon>
        <taxon>Lachnospirales</taxon>
        <taxon>Lachnospiraceae</taxon>
        <taxon>Butyrivibrio</taxon>
    </lineage>
</organism>
<evidence type="ECO:0000259" key="2">
    <source>
        <dbReference type="Pfam" id="PF01205"/>
    </source>
</evidence>
<dbReference type="InterPro" id="IPR036956">
    <property type="entry name" value="Impact_N_sf"/>
</dbReference>
<gene>
    <name evidence="4" type="ORF">SAMN02910451_02529</name>
</gene>
<evidence type="ECO:0000313" key="5">
    <source>
        <dbReference type="Proteomes" id="UP000183047"/>
    </source>
</evidence>
<dbReference type="InterPro" id="IPR020568">
    <property type="entry name" value="Ribosomal_Su5_D2-typ_SF"/>
</dbReference>
<dbReference type="GO" id="GO:0005737">
    <property type="term" value="C:cytoplasm"/>
    <property type="evidence" value="ECO:0007669"/>
    <property type="project" value="TreeGrafter"/>
</dbReference>
<accession>A0A1G5FTS3</accession>
<dbReference type="InterPro" id="IPR001498">
    <property type="entry name" value="Impact_N"/>
</dbReference>
<dbReference type="SUPFAM" id="SSF54211">
    <property type="entry name" value="Ribosomal protein S5 domain 2-like"/>
    <property type="match status" value="1"/>
</dbReference>
<comment type="similarity">
    <text evidence="1">Belongs to the IMPACT family.</text>
</comment>
<dbReference type="InterPro" id="IPR015796">
    <property type="entry name" value="Impact_YigZ-like"/>
</dbReference>
<proteinExistence type="inferred from homology"/>
<protein>
    <submittedName>
        <fullName evidence="4">Uncharacterized protein, YigZ family</fullName>
    </submittedName>
</protein>
<dbReference type="Gene3D" id="3.30.230.30">
    <property type="entry name" value="Impact, N-terminal domain"/>
    <property type="match status" value="1"/>
</dbReference>
<sequence length="230" mass="25551">MYVSIPLIEDIIKKVCYYGFMSEIKTYKVVTKEGTGEIVEKKSRFIGASYIVESVEDAEKKIAEVSKKYWDARHNCYAYVIGKNSENTRCSDNGEPSGTAGKPILEVITGAGLTNTLVIVTRYFGGVLLGTGGLVRAYTQAAQAAVAASETGEMVYARQLTIEVAYNMINNVKYFLEQNKISISDPRYTENVQYDICVKEEDKEKITEGLIQKCEGKITITEGDAGYYLM</sequence>
<dbReference type="InterPro" id="IPR015269">
    <property type="entry name" value="UPF0029_Impact_C"/>
</dbReference>
<dbReference type="AlphaFoldDB" id="A0A1G5FTS3"/>
<dbReference type="EMBL" id="FMUR01000016">
    <property type="protein sequence ID" value="SCY41988.1"/>
    <property type="molecule type" value="Genomic_DNA"/>
</dbReference>